<dbReference type="Proteomes" id="UP001642405">
    <property type="component" value="Unassembled WGS sequence"/>
</dbReference>
<proteinExistence type="predicted"/>
<feature type="domain" description="SET" evidence="2">
    <location>
        <begin position="400"/>
        <end position="580"/>
    </location>
</feature>
<protein>
    <recommendedName>
        <fullName evidence="2">SET domain-containing protein</fullName>
    </recommendedName>
</protein>
<evidence type="ECO:0000313" key="3">
    <source>
        <dbReference type="EMBL" id="CAK7231016.1"/>
    </source>
</evidence>
<name>A0ABP0CHX7_9PEZI</name>
<dbReference type="SMART" id="SM00028">
    <property type="entry name" value="TPR"/>
    <property type="match status" value="2"/>
</dbReference>
<dbReference type="PROSITE" id="PS50280">
    <property type="entry name" value="SET"/>
    <property type="match status" value="1"/>
</dbReference>
<dbReference type="CDD" id="cd20071">
    <property type="entry name" value="SET_SMYD"/>
    <property type="match status" value="1"/>
</dbReference>
<dbReference type="PANTHER" id="PTHR47643:SF2">
    <property type="entry name" value="TPR DOMAIN PROTEIN (AFU_ORTHOLOGUE AFUA_5G12710)"/>
    <property type="match status" value="1"/>
</dbReference>
<gene>
    <name evidence="3" type="ORF">SCUCBS95973_007769</name>
</gene>
<dbReference type="InterPro" id="IPR011990">
    <property type="entry name" value="TPR-like_helical_dom_sf"/>
</dbReference>
<dbReference type="InterPro" id="IPR046341">
    <property type="entry name" value="SET_dom_sf"/>
</dbReference>
<feature type="region of interest" description="Disordered" evidence="1">
    <location>
        <begin position="54"/>
        <end position="80"/>
    </location>
</feature>
<dbReference type="SUPFAM" id="SSF48452">
    <property type="entry name" value="TPR-like"/>
    <property type="match status" value="1"/>
</dbReference>
<accession>A0ABP0CHX7</accession>
<dbReference type="EMBL" id="CAWUHB010000056">
    <property type="protein sequence ID" value="CAK7231016.1"/>
    <property type="molecule type" value="Genomic_DNA"/>
</dbReference>
<reference evidence="3 4" key="1">
    <citation type="submission" date="2024-01" db="EMBL/GenBank/DDBJ databases">
        <authorList>
            <person name="Allen C."/>
            <person name="Tagirdzhanova G."/>
        </authorList>
    </citation>
    <scope>NUCLEOTIDE SEQUENCE [LARGE SCALE GENOMIC DNA]</scope>
</reference>
<feature type="region of interest" description="Disordered" evidence="1">
    <location>
        <begin position="328"/>
        <end position="348"/>
    </location>
</feature>
<dbReference type="InterPro" id="IPR019734">
    <property type="entry name" value="TPR_rpt"/>
</dbReference>
<dbReference type="SMART" id="SM00317">
    <property type="entry name" value="SET"/>
    <property type="match status" value="1"/>
</dbReference>
<evidence type="ECO:0000313" key="4">
    <source>
        <dbReference type="Proteomes" id="UP001642405"/>
    </source>
</evidence>
<evidence type="ECO:0000259" key="2">
    <source>
        <dbReference type="PROSITE" id="PS50280"/>
    </source>
</evidence>
<feature type="compositionally biased region" description="Low complexity" evidence="1">
    <location>
        <begin position="57"/>
        <end position="72"/>
    </location>
</feature>
<dbReference type="Pfam" id="PF00856">
    <property type="entry name" value="SET"/>
    <property type="match status" value="1"/>
</dbReference>
<organism evidence="3 4">
    <name type="scientific">Sporothrix curviconia</name>
    <dbReference type="NCBI Taxonomy" id="1260050"/>
    <lineage>
        <taxon>Eukaryota</taxon>
        <taxon>Fungi</taxon>
        <taxon>Dikarya</taxon>
        <taxon>Ascomycota</taxon>
        <taxon>Pezizomycotina</taxon>
        <taxon>Sordariomycetes</taxon>
        <taxon>Sordariomycetidae</taxon>
        <taxon>Ophiostomatales</taxon>
        <taxon>Ophiostomataceae</taxon>
        <taxon>Sporothrix</taxon>
    </lineage>
</organism>
<comment type="caution">
    <text evidence="3">The sequence shown here is derived from an EMBL/GenBank/DDBJ whole genome shotgun (WGS) entry which is preliminary data.</text>
</comment>
<dbReference type="InterPro" id="IPR053209">
    <property type="entry name" value="Gramillin-biosynth_MTr"/>
</dbReference>
<dbReference type="InterPro" id="IPR001214">
    <property type="entry name" value="SET_dom"/>
</dbReference>
<evidence type="ECO:0000256" key="1">
    <source>
        <dbReference type="SAM" id="MobiDB-lite"/>
    </source>
</evidence>
<sequence length="793" mass="85879">MEAPLQKLQSVHLNNGLLLDVQDADNGAALVGQLPPKRTSSKALVKKHRAHLKAQEAAAATMGNNGATGSGSPASQMDDPRPVKQVVLADAYPASTRSIRDLEIILLDELKVETHHDGKGLILKAATPAYRGVGAVSVVVDAAGNADKLAIYNHSDTSLLSNLPEGCVVAVKEPYYKYNGTPHDYMICVDHPSDVVLLRFNDPLIPKALRPATEEAKAALSKSPEAWRSAGDMAFLQRDFPTAAYCYTEALETVSDKASTFAADVYTKRAGVNLLLGRYDGARDDALVSRTGSAATDWRAYFTAAKATYGLCRYPESRGYFEQALSLAKQSTPTPTPSPPPTTTTNAAVDGPLQREHERCLARLREETEGSDAAYDFPAMYASLSLAKNQVHLDRGSFLRRTAVRRSAFHGNGLFALEPIGVGELVFVEKAAFMPNQYYDPTRASAALYATMVRQMCDNPSVAVEVLQPLYGGDSIVRTGHEGELVDGVPVVDVFLAETIRLKNCFSAPLATLDDCRPENASAGASASAPRLMAKGLWKHASYLNHSCVPNTMRSFLGDVMISRAVKPIAAGEEVFQQYIPVKADVRARQAELQAGWGFQCICPLCSRDTTPEAQAGHAHRRTLLQAAEKLASKHAPHRLPPDAAVRTMERLARQMTASYDETSRVADAYGPGQPRLGLVYPTMWLLRAHRCRHRHAKVVQYAEQTLQCFGYSRPPHSTDGNGAATMYSKPGASPLHTVHVVSALVYGAEAHRVLGQADEADAFEAAARLGLRMVTGFSDDLEVINEDNMAGR</sequence>
<dbReference type="Gene3D" id="2.170.270.10">
    <property type="entry name" value="SET domain"/>
    <property type="match status" value="1"/>
</dbReference>
<dbReference type="SUPFAM" id="SSF82199">
    <property type="entry name" value="SET domain"/>
    <property type="match status" value="1"/>
</dbReference>
<dbReference type="PANTHER" id="PTHR47643">
    <property type="entry name" value="TPR DOMAIN PROTEIN (AFU_ORTHOLOGUE AFUA_5G12710)"/>
    <property type="match status" value="1"/>
</dbReference>
<dbReference type="Gene3D" id="1.25.40.10">
    <property type="entry name" value="Tetratricopeptide repeat domain"/>
    <property type="match status" value="1"/>
</dbReference>
<keyword evidence="4" id="KW-1185">Reference proteome</keyword>